<feature type="transmembrane region" description="Helical" evidence="4">
    <location>
        <begin position="152"/>
        <end position="174"/>
    </location>
</feature>
<keyword evidence="2" id="KW-0238">DNA-binding</keyword>
<keyword evidence="4" id="KW-0812">Transmembrane</keyword>
<keyword evidence="3" id="KW-0804">Transcription</keyword>
<evidence type="ECO:0000313" key="7">
    <source>
        <dbReference type="Proteomes" id="UP001320544"/>
    </source>
</evidence>
<gene>
    <name evidence="6" type="ORF">CE91St30_29310</name>
</gene>
<keyword evidence="1" id="KW-0805">Transcription regulation</keyword>
<reference evidence="6 7" key="1">
    <citation type="submission" date="2022-01" db="EMBL/GenBank/DDBJ databases">
        <title>Novel bile acid biosynthetic pathways are enriched in the microbiome of centenarians.</title>
        <authorList>
            <person name="Sato Y."/>
            <person name="Atarashi K."/>
            <person name="Plichta R.D."/>
            <person name="Arai Y."/>
            <person name="Sasajima S."/>
            <person name="Kearney M.S."/>
            <person name="Suda W."/>
            <person name="Takeshita K."/>
            <person name="Sasaki T."/>
            <person name="Okamoto S."/>
            <person name="Skelly N.A."/>
            <person name="Okamura Y."/>
            <person name="Vlamakis H."/>
            <person name="Li Y."/>
            <person name="Tanoue T."/>
            <person name="Takei H."/>
            <person name="Nittono H."/>
            <person name="Narushima S."/>
            <person name="Irie J."/>
            <person name="Itoh H."/>
            <person name="Moriya K."/>
            <person name="Sugiura Y."/>
            <person name="Suematsu M."/>
            <person name="Moritoki N."/>
            <person name="Shibata S."/>
            <person name="Littman R.D."/>
            <person name="Fischbach A.M."/>
            <person name="Uwamino Y."/>
            <person name="Inoue T."/>
            <person name="Honda A."/>
            <person name="Hattori M."/>
            <person name="Murai T."/>
            <person name="Xavier J.R."/>
            <person name="Hirose N."/>
            <person name="Honda K."/>
        </authorList>
    </citation>
    <scope>NUCLEOTIDE SEQUENCE [LARGE SCALE GENOMIC DNA]</scope>
    <source>
        <strain evidence="6 7">CE91-St30</strain>
    </source>
</reference>
<dbReference type="PANTHER" id="PTHR44688">
    <property type="entry name" value="DNA-BINDING TRANSCRIPTIONAL ACTIVATOR DEVR_DOSR"/>
    <property type="match status" value="1"/>
</dbReference>
<evidence type="ECO:0000256" key="4">
    <source>
        <dbReference type="SAM" id="Phobius"/>
    </source>
</evidence>
<feature type="transmembrane region" description="Helical" evidence="4">
    <location>
        <begin position="94"/>
        <end position="115"/>
    </location>
</feature>
<feature type="domain" description="HTH luxR-type" evidence="5">
    <location>
        <begin position="418"/>
        <end position="483"/>
    </location>
</feature>
<feature type="transmembrane region" description="Helical" evidence="4">
    <location>
        <begin position="219"/>
        <end position="242"/>
    </location>
</feature>
<dbReference type="PROSITE" id="PS50043">
    <property type="entry name" value="HTH_LUXR_2"/>
    <property type="match status" value="1"/>
</dbReference>
<keyword evidence="7" id="KW-1185">Reference proteome</keyword>
<feature type="transmembrane region" description="Helical" evidence="4">
    <location>
        <begin position="337"/>
        <end position="359"/>
    </location>
</feature>
<evidence type="ECO:0000313" key="6">
    <source>
        <dbReference type="EMBL" id="BDE97598.1"/>
    </source>
</evidence>
<feature type="transmembrane region" description="Helical" evidence="4">
    <location>
        <begin position="283"/>
        <end position="302"/>
    </location>
</feature>
<dbReference type="SUPFAM" id="SSF46894">
    <property type="entry name" value="C-terminal effector domain of the bipartite response regulators"/>
    <property type="match status" value="1"/>
</dbReference>
<dbReference type="Gene3D" id="1.10.10.10">
    <property type="entry name" value="Winged helix-like DNA-binding domain superfamily/Winged helix DNA-binding domain"/>
    <property type="match status" value="1"/>
</dbReference>
<dbReference type="Proteomes" id="UP001320544">
    <property type="component" value="Chromosome"/>
</dbReference>
<organism evidence="6 7">
    <name type="scientific">Raoultibacter timonensis</name>
    <dbReference type="NCBI Taxonomy" id="1907662"/>
    <lineage>
        <taxon>Bacteria</taxon>
        <taxon>Bacillati</taxon>
        <taxon>Actinomycetota</taxon>
        <taxon>Coriobacteriia</taxon>
        <taxon>Eggerthellales</taxon>
        <taxon>Eggerthellaceae</taxon>
        <taxon>Raoultibacter</taxon>
    </lineage>
</organism>
<feature type="transmembrane region" description="Helical" evidence="4">
    <location>
        <begin position="308"/>
        <end position="330"/>
    </location>
</feature>
<evidence type="ECO:0000256" key="2">
    <source>
        <dbReference type="ARBA" id="ARBA00023125"/>
    </source>
</evidence>
<dbReference type="SMART" id="SM00421">
    <property type="entry name" value="HTH_LUXR"/>
    <property type="match status" value="1"/>
</dbReference>
<feature type="transmembrane region" description="Helical" evidence="4">
    <location>
        <begin position="365"/>
        <end position="384"/>
    </location>
</feature>
<dbReference type="PANTHER" id="PTHR44688:SF16">
    <property type="entry name" value="DNA-BINDING TRANSCRIPTIONAL ACTIVATOR DEVR_DOSR"/>
    <property type="match status" value="1"/>
</dbReference>
<dbReference type="EMBL" id="AP025564">
    <property type="protein sequence ID" value="BDE97598.1"/>
    <property type="molecule type" value="Genomic_DNA"/>
</dbReference>
<dbReference type="InterPro" id="IPR016032">
    <property type="entry name" value="Sig_transdc_resp-reg_C-effctor"/>
</dbReference>
<dbReference type="InterPro" id="IPR000792">
    <property type="entry name" value="Tscrpt_reg_LuxR_C"/>
</dbReference>
<feature type="transmembrane region" description="Helical" evidence="4">
    <location>
        <begin position="63"/>
        <end position="82"/>
    </location>
</feature>
<name>A0ABN6MK26_9ACTN</name>
<proteinExistence type="predicted"/>
<keyword evidence="4" id="KW-0472">Membrane</keyword>
<feature type="transmembrane region" description="Helical" evidence="4">
    <location>
        <begin position="254"/>
        <end position="271"/>
    </location>
</feature>
<keyword evidence="4" id="KW-1133">Transmembrane helix</keyword>
<accession>A0ABN6MK26</accession>
<protein>
    <recommendedName>
        <fullName evidence="5">HTH luxR-type domain-containing protein</fullName>
    </recommendedName>
</protein>
<feature type="transmembrane region" description="Helical" evidence="4">
    <location>
        <begin position="21"/>
        <end position="43"/>
    </location>
</feature>
<evidence type="ECO:0000256" key="1">
    <source>
        <dbReference type="ARBA" id="ARBA00023015"/>
    </source>
</evidence>
<dbReference type="InterPro" id="IPR036388">
    <property type="entry name" value="WH-like_DNA-bd_sf"/>
</dbReference>
<feature type="transmembrane region" description="Helical" evidence="4">
    <location>
        <begin position="121"/>
        <end position="140"/>
    </location>
</feature>
<dbReference type="CDD" id="cd06170">
    <property type="entry name" value="LuxR_C_like"/>
    <property type="match status" value="1"/>
</dbReference>
<dbReference type="PRINTS" id="PR00038">
    <property type="entry name" value="HTHLUXR"/>
</dbReference>
<evidence type="ECO:0000256" key="3">
    <source>
        <dbReference type="ARBA" id="ARBA00023163"/>
    </source>
</evidence>
<dbReference type="Pfam" id="PF00196">
    <property type="entry name" value="GerE"/>
    <property type="match status" value="1"/>
</dbReference>
<feature type="transmembrane region" description="Helical" evidence="4">
    <location>
        <begin position="180"/>
        <end position="198"/>
    </location>
</feature>
<sequence length="486" mass="52614">MRGENSLDNERGRGLLTEAMEVLRGNLLLVLGSIAWWGSHYLLLWNARIAAVDSLISGYDGRFVLTIAGTVIALGVATLVSRRKPQFTFAGWRGSYVVFAVCASVALGLLVIPALGESNPMVTAGGAVLSGVGNSFMLLLCGELHARMGVRFMPLVFAVETVAGVAVFFLLSWLPVVGEMAASAVLIVIAAVSCYAYARFARPMYADRVPAKVDMTVKPLVVLAVLTGFAYGLVRTFAAGGLEHSGASAGMESEYIGTCICALLLVAVFLLQGRQSLFEQCLLFVVPLVATGMLLVSLHGVIDVVPTAINTGGFACFFNLMWYFAAVLAVRDKKYRLTFLVALLFFSSQLGQMLGALVPTQFSNAFSSGLTYLLLLVSTLFMYYRAKTAQKNLDKDGMSEDPFSIEGEECLEDSAVDAWIQRFGFSAREAQIAMLLARRMPYKQISAGLFISDNTVKTHVRNIYKKADVSSREELVEALRDIAKNG</sequence>
<evidence type="ECO:0000259" key="5">
    <source>
        <dbReference type="PROSITE" id="PS50043"/>
    </source>
</evidence>